<dbReference type="EMBL" id="FNPB01000011">
    <property type="protein sequence ID" value="SDY32144.1"/>
    <property type="molecule type" value="Genomic_DNA"/>
</dbReference>
<evidence type="ECO:0000313" key="2">
    <source>
        <dbReference type="Proteomes" id="UP000199170"/>
    </source>
</evidence>
<organism evidence="1 2">
    <name type="scientific">Halobellus clavatus</name>
    <dbReference type="NCBI Taxonomy" id="660517"/>
    <lineage>
        <taxon>Archaea</taxon>
        <taxon>Methanobacteriati</taxon>
        <taxon>Methanobacteriota</taxon>
        <taxon>Stenosarchaea group</taxon>
        <taxon>Halobacteria</taxon>
        <taxon>Halobacteriales</taxon>
        <taxon>Haloferacaceae</taxon>
        <taxon>Halobellus</taxon>
    </lineage>
</organism>
<reference evidence="2" key="1">
    <citation type="submission" date="2016-10" db="EMBL/GenBank/DDBJ databases">
        <authorList>
            <person name="Varghese N."/>
            <person name="Submissions S."/>
        </authorList>
    </citation>
    <scope>NUCLEOTIDE SEQUENCE [LARGE SCALE GENOMIC DNA]</scope>
    <source>
        <strain evidence="2">CGMCC 1.10118</strain>
    </source>
</reference>
<proteinExistence type="predicted"/>
<protein>
    <submittedName>
        <fullName evidence="1">Uncharacterized protein</fullName>
    </submittedName>
</protein>
<accession>A0A1H3IZ19</accession>
<dbReference type="OrthoDB" id="345933at2157"/>
<dbReference type="STRING" id="660517.SAMN04487946_11141"/>
<name>A0A1H3IZ19_9EURY</name>
<sequence length="163" mass="18556">MSESDPTDDRWIDAHSVTCAICGYLADERETKNLYKDDDIHLEGEAHWDCWETHDCLEGGWLIRDPGPDVEADIDPQSETVSLPVVCKVCGKVYRMCYDFAALYDPEADTFEVPVQIDDNIQGLLNTVNRLANNGQIDPEEAQYLRDNIIAIKDRLGQHRSRE</sequence>
<dbReference type="AlphaFoldDB" id="A0A1H3IZ19"/>
<dbReference type="RefSeq" id="WP_089768523.1">
    <property type="nucleotide sequence ID" value="NZ_FNPB01000011.1"/>
</dbReference>
<gene>
    <name evidence="1" type="ORF">SAMN04487946_11141</name>
</gene>
<dbReference type="Proteomes" id="UP000199170">
    <property type="component" value="Unassembled WGS sequence"/>
</dbReference>
<evidence type="ECO:0000313" key="1">
    <source>
        <dbReference type="EMBL" id="SDY32144.1"/>
    </source>
</evidence>
<keyword evidence="2" id="KW-1185">Reference proteome</keyword>